<evidence type="ECO:0000256" key="2">
    <source>
        <dbReference type="ARBA" id="ARBA00022714"/>
    </source>
</evidence>
<evidence type="ECO:0000256" key="5">
    <source>
        <dbReference type="ARBA" id="ARBA00023004"/>
    </source>
</evidence>
<keyword evidence="3" id="KW-0479">Metal-binding</keyword>
<protein>
    <recommendedName>
        <fullName evidence="7">Bacterioferritin-associated ferredoxin</fullName>
    </recommendedName>
</protein>
<dbReference type="Gene3D" id="1.10.10.1100">
    <property type="entry name" value="BFD-like [2Fe-2S]-binding domain"/>
    <property type="match status" value="1"/>
</dbReference>
<evidence type="ECO:0000256" key="3">
    <source>
        <dbReference type="ARBA" id="ARBA00022723"/>
    </source>
</evidence>
<accession>A0AAU7X8W3</accession>
<keyword evidence="6" id="KW-0411">Iron-sulfur</keyword>
<dbReference type="AlphaFoldDB" id="A0AAU7X8W3"/>
<evidence type="ECO:0000256" key="4">
    <source>
        <dbReference type="ARBA" id="ARBA00022982"/>
    </source>
</evidence>
<dbReference type="Pfam" id="PF04324">
    <property type="entry name" value="Fer2_BFD"/>
    <property type="match status" value="1"/>
</dbReference>
<gene>
    <name evidence="10" type="ORF">ABS361_15265</name>
</gene>
<proteinExistence type="inferred from homology"/>
<dbReference type="InterPro" id="IPR041854">
    <property type="entry name" value="BFD-like_2Fe2S-bd_dom_sf"/>
</dbReference>
<reference evidence="10" key="1">
    <citation type="submission" date="2024-06" db="EMBL/GenBank/DDBJ databases">
        <title>Methylostella associata gen. nov., sp. nov., a novel Ancalomicrobiaceae-affiliated facultatively methylotrophic bacteria that feed on methanotrophs of the genus Methylococcus.</title>
        <authorList>
            <person name="Saltykova V."/>
            <person name="Danilova O.V."/>
            <person name="Oshkin I.Y."/>
            <person name="Belova S.E."/>
            <person name="Pimenov N.V."/>
            <person name="Dedysh S.N."/>
        </authorList>
    </citation>
    <scope>NUCLEOTIDE SEQUENCE</scope>
    <source>
        <strain evidence="10">S20</strain>
    </source>
</reference>
<dbReference type="KEGG" id="mflg:ABS361_15265"/>
<feature type="domain" description="BFD-like [2Fe-2S]-binding" evidence="9">
    <location>
        <begin position="2"/>
        <end position="51"/>
    </location>
</feature>
<organism evidence="10">
    <name type="scientific">Methyloraptor flagellatus</name>
    <dbReference type="NCBI Taxonomy" id="3162530"/>
    <lineage>
        <taxon>Bacteria</taxon>
        <taxon>Pseudomonadati</taxon>
        <taxon>Pseudomonadota</taxon>
        <taxon>Alphaproteobacteria</taxon>
        <taxon>Hyphomicrobiales</taxon>
        <taxon>Ancalomicrobiaceae</taxon>
        <taxon>Methyloraptor</taxon>
    </lineage>
</organism>
<evidence type="ECO:0000256" key="7">
    <source>
        <dbReference type="ARBA" id="ARBA00039386"/>
    </source>
</evidence>
<dbReference type="RefSeq" id="WP_407048540.1">
    <property type="nucleotide sequence ID" value="NZ_CP158568.1"/>
</dbReference>
<evidence type="ECO:0000256" key="6">
    <source>
        <dbReference type="ARBA" id="ARBA00023014"/>
    </source>
</evidence>
<dbReference type="GO" id="GO:0046872">
    <property type="term" value="F:metal ion binding"/>
    <property type="evidence" value="ECO:0007669"/>
    <property type="project" value="UniProtKB-KW"/>
</dbReference>
<evidence type="ECO:0000256" key="1">
    <source>
        <dbReference type="ARBA" id="ARBA00022448"/>
    </source>
</evidence>
<evidence type="ECO:0000259" key="9">
    <source>
        <dbReference type="Pfam" id="PF04324"/>
    </source>
</evidence>
<dbReference type="PANTHER" id="PTHR37424">
    <property type="entry name" value="BACTERIOFERRITIN-ASSOCIATED FERREDOXIN"/>
    <property type="match status" value="1"/>
</dbReference>
<comment type="similarity">
    <text evidence="8">Belongs to the Bfd family.</text>
</comment>
<dbReference type="InterPro" id="IPR052371">
    <property type="entry name" value="BFD-associated_ferredoxin"/>
</dbReference>
<dbReference type="GO" id="GO:0051537">
    <property type="term" value="F:2 iron, 2 sulfur cluster binding"/>
    <property type="evidence" value="ECO:0007669"/>
    <property type="project" value="UniProtKB-KW"/>
</dbReference>
<name>A0AAU7X8W3_9HYPH</name>
<evidence type="ECO:0000256" key="8">
    <source>
        <dbReference type="ARBA" id="ARBA00046332"/>
    </source>
</evidence>
<keyword evidence="1" id="KW-0813">Transport</keyword>
<evidence type="ECO:0000313" key="10">
    <source>
        <dbReference type="EMBL" id="XBY43441.1"/>
    </source>
</evidence>
<dbReference type="PANTHER" id="PTHR37424:SF1">
    <property type="entry name" value="BACTERIOFERRITIN-ASSOCIATED FERREDOXIN"/>
    <property type="match status" value="1"/>
</dbReference>
<dbReference type="EMBL" id="CP158568">
    <property type="protein sequence ID" value="XBY43441.1"/>
    <property type="molecule type" value="Genomic_DNA"/>
</dbReference>
<keyword evidence="4" id="KW-0249">Electron transport</keyword>
<keyword evidence="2" id="KW-0001">2Fe-2S</keyword>
<dbReference type="InterPro" id="IPR007419">
    <property type="entry name" value="BFD-like_2Fe2S-bd_dom"/>
</dbReference>
<keyword evidence="5" id="KW-0408">Iron</keyword>
<sequence length="90" mass="9229">MIVCSCNVLTDRQVRSALADGGARSPGSVYRCLGCKAQCGRCAPTIRKLIDAAARACSQACHGCPVGDAIAEVAAELEQIETAAYAVAAE</sequence>